<gene>
    <name evidence="17" type="ORF">FC62_GL000962</name>
</gene>
<dbReference type="CDD" id="cd06223">
    <property type="entry name" value="PRTases_typeI"/>
    <property type="match status" value="1"/>
</dbReference>
<dbReference type="InterPro" id="IPR000836">
    <property type="entry name" value="PRTase_dom"/>
</dbReference>
<dbReference type="SMART" id="SM01400">
    <property type="entry name" value="Pribosyltran_N"/>
    <property type="match status" value="1"/>
</dbReference>
<dbReference type="GO" id="GO:0005524">
    <property type="term" value="F:ATP binding"/>
    <property type="evidence" value="ECO:0007669"/>
    <property type="project" value="UniProtKB-KW"/>
</dbReference>
<accession>A0A0R1H5Y4</accession>
<dbReference type="RefSeq" id="WP_056945883.1">
    <property type="nucleotide sequence ID" value="NZ_AZCV01000002.1"/>
</dbReference>
<evidence type="ECO:0000256" key="2">
    <source>
        <dbReference type="ARBA" id="ARBA00004996"/>
    </source>
</evidence>
<dbReference type="GO" id="GO:0006164">
    <property type="term" value="P:purine nucleotide biosynthetic process"/>
    <property type="evidence" value="ECO:0007669"/>
    <property type="project" value="TreeGrafter"/>
</dbReference>
<evidence type="ECO:0000256" key="12">
    <source>
        <dbReference type="ARBA" id="ARBA00049535"/>
    </source>
</evidence>
<dbReference type="GO" id="GO:0016301">
    <property type="term" value="F:kinase activity"/>
    <property type="evidence" value="ECO:0007669"/>
    <property type="project" value="UniProtKB-KW"/>
</dbReference>
<comment type="function">
    <text evidence="13">Involved in the biosynthesis of the central metabolite phospho-alpha-D-ribosyl-1-pyrophosphate (PRPP) via the transfer of pyrophosphoryl group from ATP to 1-hydroxyl of ribose-5-phosphate (Rib-5-P).</text>
</comment>
<evidence type="ECO:0000256" key="5">
    <source>
        <dbReference type="ARBA" id="ARBA00022723"/>
    </source>
</evidence>
<dbReference type="PATRIC" id="fig|1423722.3.peg.979"/>
<sequence length="322" mass="35465">MGNTKHNIKLIGLNGNLPLAEKTAEVLGFPLIKTSIKHFSDGEINININETVRGDNVYVIQSIQDPVNENLMELLIIIDALRRASAHKINVVVPYMAYARADRKTKAREPITAKLVANMIEEAGADRVIALDLHASQIQGFFDIPVDHLRAVSILAKYFLDEGVKDNVVIVSPDHSGTNMARKFAEFFDAPIAIVDQRGSHYDNAVHDIIGDVTGATAIIVDDIIDTGVRLSYSTKSLLNAGAKHVYAAATHALLSKNATDLLNTEPIEQIVVTDSIIHEDGRYPNNMVRLSVDHLLAAAIQHIYENKSLHDIFDDQQNLKL</sequence>
<evidence type="ECO:0000256" key="7">
    <source>
        <dbReference type="ARBA" id="ARBA00022741"/>
    </source>
</evidence>
<keyword evidence="6" id="KW-0545">Nucleotide biosynthesis</keyword>
<dbReference type="EMBL" id="AZCV01000002">
    <property type="protein sequence ID" value="KRK38183.1"/>
    <property type="molecule type" value="Genomic_DNA"/>
</dbReference>
<dbReference type="GO" id="GO:0004749">
    <property type="term" value="F:ribose phosphate diphosphokinase activity"/>
    <property type="evidence" value="ECO:0007669"/>
    <property type="project" value="UniProtKB-EC"/>
</dbReference>
<keyword evidence="8 17" id="KW-0418">Kinase</keyword>
<evidence type="ECO:0000256" key="3">
    <source>
        <dbReference type="ARBA" id="ARBA00013247"/>
    </source>
</evidence>
<dbReference type="GO" id="GO:0000287">
    <property type="term" value="F:magnesium ion binding"/>
    <property type="evidence" value="ECO:0007669"/>
    <property type="project" value="InterPro"/>
</dbReference>
<protein>
    <recommendedName>
        <fullName evidence="15">Ribose-phosphate pyrophosphokinase</fullName>
        <ecNumber evidence="3">2.7.6.1</ecNumber>
    </recommendedName>
    <alternativeName>
        <fullName evidence="11">Phosphoribosyl pyrophosphate synthase</fullName>
    </alternativeName>
</protein>
<evidence type="ECO:0000256" key="11">
    <source>
        <dbReference type="ARBA" id="ARBA00029942"/>
    </source>
</evidence>
<evidence type="ECO:0000256" key="6">
    <source>
        <dbReference type="ARBA" id="ARBA00022727"/>
    </source>
</evidence>
<feature type="domain" description="Ribose-phosphate pyrophosphokinase N-terminal" evidence="16">
    <location>
        <begin position="8"/>
        <end position="124"/>
    </location>
</feature>
<dbReference type="GO" id="GO:0006015">
    <property type="term" value="P:5-phosphoribose 1-diphosphate biosynthetic process"/>
    <property type="evidence" value="ECO:0007669"/>
    <property type="project" value="TreeGrafter"/>
</dbReference>
<reference evidence="17 18" key="1">
    <citation type="journal article" date="2015" name="Genome Announc.">
        <title>Expanding the biotechnology potential of lactobacilli through comparative genomics of 213 strains and associated genera.</title>
        <authorList>
            <person name="Sun Z."/>
            <person name="Harris H.M."/>
            <person name="McCann A."/>
            <person name="Guo C."/>
            <person name="Argimon S."/>
            <person name="Zhang W."/>
            <person name="Yang X."/>
            <person name="Jeffery I.B."/>
            <person name="Cooney J.C."/>
            <person name="Kagawa T.F."/>
            <person name="Liu W."/>
            <person name="Song Y."/>
            <person name="Salvetti E."/>
            <person name="Wrobel A."/>
            <person name="Rasinkangas P."/>
            <person name="Parkhill J."/>
            <person name="Rea M.C."/>
            <person name="O'Sullivan O."/>
            <person name="Ritari J."/>
            <person name="Douillard F.P."/>
            <person name="Paul Ross R."/>
            <person name="Yang R."/>
            <person name="Briner A.E."/>
            <person name="Felis G.E."/>
            <person name="de Vos W.M."/>
            <person name="Barrangou R."/>
            <person name="Klaenhammer T.R."/>
            <person name="Caufield P.W."/>
            <person name="Cui Y."/>
            <person name="Zhang H."/>
            <person name="O'Toole P.W."/>
        </authorList>
    </citation>
    <scope>NUCLEOTIDE SEQUENCE [LARGE SCALE GENOMIC DNA]</scope>
    <source>
        <strain evidence="17 18">DSM 20534</strain>
    </source>
</reference>
<dbReference type="InterPro" id="IPR000842">
    <property type="entry name" value="PRib_PP_synth_CS"/>
</dbReference>
<evidence type="ECO:0000256" key="10">
    <source>
        <dbReference type="ARBA" id="ARBA00022842"/>
    </source>
</evidence>
<keyword evidence="9" id="KW-0067">ATP-binding</keyword>
<dbReference type="AlphaFoldDB" id="A0A0R1H5Y4"/>
<comment type="pathway">
    <text evidence="2">Metabolic intermediate biosynthesis; 5-phospho-alpha-D-ribose 1-diphosphate biosynthesis; 5-phospho-alpha-D-ribose 1-diphosphate from D-ribose 5-phosphate (route I): step 1/1.</text>
</comment>
<evidence type="ECO:0000256" key="8">
    <source>
        <dbReference type="ARBA" id="ARBA00022777"/>
    </source>
</evidence>
<evidence type="ECO:0000256" key="4">
    <source>
        <dbReference type="ARBA" id="ARBA00022679"/>
    </source>
</evidence>
<organism evidence="17 18">
    <name type="scientific">Amylolactobacillus amylotrophicus DSM 20534</name>
    <dbReference type="NCBI Taxonomy" id="1423722"/>
    <lineage>
        <taxon>Bacteria</taxon>
        <taxon>Bacillati</taxon>
        <taxon>Bacillota</taxon>
        <taxon>Bacilli</taxon>
        <taxon>Lactobacillales</taxon>
        <taxon>Lactobacillaceae</taxon>
        <taxon>Amylolactobacillus</taxon>
    </lineage>
</organism>
<dbReference type="PANTHER" id="PTHR10210">
    <property type="entry name" value="RIBOSE-PHOSPHATE DIPHOSPHOKINASE FAMILY MEMBER"/>
    <property type="match status" value="1"/>
</dbReference>
<name>A0A0R1H5Y4_9LACO</name>
<keyword evidence="18" id="KW-1185">Reference proteome</keyword>
<dbReference type="InterPro" id="IPR029099">
    <property type="entry name" value="Pribosyltran_N"/>
</dbReference>
<dbReference type="Pfam" id="PF13793">
    <property type="entry name" value="Pribosyltran_N"/>
    <property type="match status" value="1"/>
</dbReference>
<keyword evidence="5" id="KW-0479">Metal-binding</keyword>
<dbReference type="Proteomes" id="UP000050909">
    <property type="component" value="Unassembled WGS sequence"/>
</dbReference>
<dbReference type="EC" id="2.7.6.1" evidence="3"/>
<proteinExistence type="inferred from homology"/>
<dbReference type="Pfam" id="PF14572">
    <property type="entry name" value="Pribosyl_synth"/>
    <property type="match status" value="1"/>
</dbReference>
<evidence type="ECO:0000256" key="13">
    <source>
        <dbReference type="ARBA" id="ARBA00054914"/>
    </source>
</evidence>
<evidence type="ECO:0000256" key="14">
    <source>
        <dbReference type="ARBA" id="ARBA00061444"/>
    </source>
</evidence>
<evidence type="ECO:0000256" key="15">
    <source>
        <dbReference type="ARBA" id="ARBA00069492"/>
    </source>
</evidence>
<comment type="catalytic activity">
    <reaction evidence="12">
        <text>D-ribose 5-phosphate + ATP = 5-phospho-alpha-D-ribose 1-diphosphate + AMP + H(+)</text>
        <dbReference type="Rhea" id="RHEA:15609"/>
        <dbReference type="ChEBI" id="CHEBI:15378"/>
        <dbReference type="ChEBI" id="CHEBI:30616"/>
        <dbReference type="ChEBI" id="CHEBI:58017"/>
        <dbReference type="ChEBI" id="CHEBI:78346"/>
        <dbReference type="ChEBI" id="CHEBI:456215"/>
        <dbReference type="EC" id="2.7.6.1"/>
    </reaction>
</comment>
<evidence type="ECO:0000256" key="1">
    <source>
        <dbReference type="ARBA" id="ARBA00001946"/>
    </source>
</evidence>
<keyword evidence="7" id="KW-0547">Nucleotide-binding</keyword>
<evidence type="ECO:0000259" key="16">
    <source>
        <dbReference type="Pfam" id="PF13793"/>
    </source>
</evidence>
<dbReference type="GO" id="GO:0005737">
    <property type="term" value="C:cytoplasm"/>
    <property type="evidence" value="ECO:0007669"/>
    <property type="project" value="TreeGrafter"/>
</dbReference>
<dbReference type="NCBIfam" id="NF002320">
    <property type="entry name" value="PRK01259.1"/>
    <property type="match status" value="1"/>
</dbReference>
<evidence type="ECO:0000313" key="17">
    <source>
        <dbReference type="EMBL" id="KRK38183.1"/>
    </source>
</evidence>
<dbReference type="SUPFAM" id="SSF53271">
    <property type="entry name" value="PRTase-like"/>
    <property type="match status" value="2"/>
</dbReference>
<dbReference type="Gene3D" id="3.40.50.2020">
    <property type="match status" value="2"/>
</dbReference>
<dbReference type="NCBIfam" id="TIGR01251">
    <property type="entry name" value="ribP_PPkin"/>
    <property type="match status" value="1"/>
</dbReference>
<evidence type="ECO:0000256" key="9">
    <source>
        <dbReference type="ARBA" id="ARBA00022840"/>
    </source>
</evidence>
<dbReference type="InterPro" id="IPR029057">
    <property type="entry name" value="PRTase-like"/>
</dbReference>
<dbReference type="PROSITE" id="PS00114">
    <property type="entry name" value="PRPP_SYNTHASE"/>
    <property type="match status" value="1"/>
</dbReference>
<evidence type="ECO:0000313" key="18">
    <source>
        <dbReference type="Proteomes" id="UP000050909"/>
    </source>
</evidence>
<dbReference type="PANTHER" id="PTHR10210:SF41">
    <property type="entry name" value="RIBOSE-PHOSPHATE PYROPHOSPHOKINASE 1, CHLOROPLASTIC"/>
    <property type="match status" value="1"/>
</dbReference>
<dbReference type="FunFam" id="3.40.50.2020:FF:000001">
    <property type="entry name" value="Ribose-phosphate pyrophosphokinase"/>
    <property type="match status" value="1"/>
</dbReference>
<comment type="similarity">
    <text evidence="14">Belongs to the ribose-phosphate pyrophosphokinase family. Class I subfamily.</text>
</comment>
<comment type="caution">
    <text evidence="17">The sequence shown here is derived from an EMBL/GenBank/DDBJ whole genome shotgun (WGS) entry which is preliminary data.</text>
</comment>
<keyword evidence="10" id="KW-0460">Magnesium</keyword>
<keyword evidence="4" id="KW-0808">Transferase</keyword>
<dbReference type="GO" id="GO:0002189">
    <property type="term" value="C:ribose phosphate diphosphokinase complex"/>
    <property type="evidence" value="ECO:0007669"/>
    <property type="project" value="TreeGrafter"/>
</dbReference>
<dbReference type="InterPro" id="IPR005946">
    <property type="entry name" value="Rib-P_diPkinase"/>
</dbReference>
<comment type="cofactor">
    <cofactor evidence="1">
        <name>Mg(2+)</name>
        <dbReference type="ChEBI" id="CHEBI:18420"/>
    </cofactor>
</comment>
<dbReference type="GO" id="GO:0009156">
    <property type="term" value="P:ribonucleoside monophosphate biosynthetic process"/>
    <property type="evidence" value="ECO:0007669"/>
    <property type="project" value="InterPro"/>
</dbReference>